<dbReference type="InterPro" id="IPR020826">
    <property type="entry name" value="Transketolase_BS"/>
</dbReference>
<dbReference type="Pfam" id="PF13292">
    <property type="entry name" value="DXP_synthase_N"/>
    <property type="match status" value="1"/>
</dbReference>
<comment type="pathway">
    <text evidence="1 10">Metabolic intermediate biosynthesis; 1-deoxy-D-xylulose 5-phosphate biosynthesis; 1-deoxy-D-xylulose 5-phosphate from D-glyceraldehyde 3-phosphate and pyruvate: step 1/1.</text>
</comment>
<evidence type="ECO:0000256" key="2">
    <source>
        <dbReference type="ARBA" id="ARBA00011081"/>
    </source>
</evidence>
<dbReference type="Pfam" id="PF02779">
    <property type="entry name" value="Transket_pyr"/>
    <property type="match status" value="1"/>
</dbReference>
<dbReference type="InterPro" id="IPR033248">
    <property type="entry name" value="Transketolase_C"/>
</dbReference>
<evidence type="ECO:0000313" key="12">
    <source>
        <dbReference type="EMBL" id="KAB0669873.1"/>
    </source>
</evidence>
<feature type="binding site" evidence="10">
    <location>
        <position position="73"/>
    </location>
    <ligand>
        <name>thiamine diphosphate</name>
        <dbReference type="ChEBI" id="CHEBI:58937"/>
    </ligand>
</feature>
<feature type="binding site" evidence="10">
    <location>
        <position position="145"/>
    </location>
    <ligand>
        <name>Mg(2+)</name>
        <dbReference type="ChEBI" id="CHEBI:18420"/>
    </ligand>
</feature>
<keyword evidence="4 10" id="KW-0808">Transferase</keyword>
<evidence type="ECO:0000256" key="4">
    <source>
        <dbReference type="ARBA" id="ARBA00022679"/>
    </source>
</evidence>
<evidence type="ECO:0000256" key="3">
    <source>
        <dbReference type="ARBA" id="ARBA00011738"/>
    </source>
</evidence>
<comment type="subunit">
    <text evidence="3 10">Homodimer.</text>
</comment>
<dbReference type="EC" id="2.2.1.7" evidence="10"/>
<comment type="cofactor">
    <cofactor evidence="10">
        <name>Mg(2+)</name>
        <dbReference type="ChEBI" id="CHEBI:18420"/>
    </cofactor>
    <text evidence="10">Binds 1 Mg(2+) ion per subunit.</text>
</comment>
<keyword evidence="8 10" id="KW-0786">Thiamine pyrophosphate</keyword>
<dbReference type="CDD" id="cd02007">
    <property type="entry name" value="TPP_DXS"/>
    <property type="match status" value="1"/>
</dbReference>
<keyword evidence="13" id="KW-1185">Reference proteome</keyword>
<proteinExistence type="inferred from homology"/>
<dbReference type="EMBL" id="VZRA01000003">
    <property type="protein sequence ID" value="KAB0669873.1"/>
    <property type="molecule type" value="Genomic_DNA"/>
</dbReference>
<dbReference type="Proteomes" id="UP000798046">
    <property type="component" value="Unassembled WGS sequence"/>
</dbReference>
<dbReference type="GO" id="GO:0008661">
    <property type="term" value="F:1-deoxy-D-xylulose-5-phosphate synthase activity"/>
    <property type="evidence" value="ECO:0007669"/>
    <property type="project" value="UniProtKB-EC"/>
</dbReference>
<dbReference type="CDD" id="cd07033">
    <property type="entry name" value="TPP_PYR_DXS_TK_like"/>
    <property type="match status" value="1"/>
</dbReference>
<accession>A0ABQ6TP32</accession>
<dbReference type="HAMAP" id="MF_00315">
    <property type="entry name" value="DXP_synth"/>
    <property type="match status" value="1"/>
</dbReference>
<comment type="caution">
    <text evidence="12">The sequence shown here is derived from an EMBL/GenBank/DDBJ whole genome shotgun (WGS) entry which is preliminary data.</text>
</comment>
<dbReference type="Pfam" id="PF02780">
    <property type="entry name" value="Transketolase_C"/>
    <property type="match status" value="1"/>
</dbReference>
<evidence type="ECO:0000256" key="1">
    <source>
        <dbReference type="ARBA" id="ARBA00004980"/>
    </source>
</evidence>
<evidence type="ECO:0000256" key="9">
    <source>
        <dbReference type="ARBA" id="ARBA00023229"/>
    </source>
</evidence>
<dbReference type="InterPro" id="IPR029061">
    <property type="entry name" value="THDP-binding"/>
</dbReference>
<dbReference type="InterPro" id="IPR005475">
    <property type="entry name" value="Transketolase-like_Pyr-bd"/>
</dbReference>
<evidence type="ECO:0000256" key="10">
    <source>
        <dbReference type="HAMAP-Rule" id="MF_00315"/>
    </source>
</evidence>
<dbReference type="Gene3D" id="3.40.50.970">
    <property type="match status" value="2"/>
</dbReference>
<evidence type="ECO:0000256" key="7">
    <source>
        <dbReference type="ARBA" id="ARBA00022977"/>
    </source>
</evidence>
<feature type="binding site" evidence="10">
    <location>
        <begin position="114"/>
        <end position="116"/>
    </location>
    <ligand>
        <name>thiamine diphosphate</name>
        <dbReference type="ChEBI" id="CHEBI:58937"/>
    </ligand>
</feature>
<name>A0ABQ6TP32_9BACT</name>
<feature type="binding site" evidence="10">
    <location>
        <position position="174"/>
    </location>
    <ligand>
        <name>Mg(2+)</name>
        <dbReference type="ChEBI" id="CHEBI:18420"/>
    </ligand>
</feature>
<feature type="binding site" evidence="10">
    <location>
        <position position="174"/>
    </location>
    <ligand>
        <name>thiamine diphosphate</name>
        <dbReference type="ChEBI" id="CHEBI:58937"/>
    </ligand>
</feature>
<keyword evidence="5 10" id="KW-0479">Metal-binding</keyword>
<dbReference type="PROSITE" id="PS00801">
    <property type="entry name" value="TRANSKETOLASE_1"/>
    <property type="match status" value="1"/>
</dbReference>
<evidence type="ECO:0000256" key="5">
    <source>
        <dbReference type="ARBA" id="ARBA00022723"/>
    </source>
</evidence>
<comment type="function">
    <text evidence="10">Catalyzes the acyloin condensation reaction between C atoms 2 and 3 of pyruvate and glyceraldehyde 3-phosphate to yield 1-deoxy-D-xylulose-5-phosphate (DXP).</text>
</comment>
<comment type="catalytic activity">
    <reaction evidence="10">
        <text>D-glyceraldehyde 3-phosphate + pyruvate + H(+) = 1-deoxy-D-xylulose 5-phosphate + CO2</text>
        <dbReference type="Rhea" id="RHEA:12605"/>
        <dbReference type="ChEBI" id="CHEBI:15361"/>
        <dbReference type="ChEBI" id="CHEBI:15378"/>
        <dbReference type="ChEBI" id="CHEBI:16526"/>
        <dbReference type="ChEBI" id="CHEBI:57792"/>
        <dbReference type="ChEBI" id="CHEBI:59776"/>
        <dbReference type="EC" id="2.2.1.7"/>
    </reaction>
</comment>
<evidence type="ECO:0000259" key="11">
    <source>
        <dbReference type="SMART" id="SM00861"/>
    </source>
</evidence>
<keyword evidence="9 10" id="KW-0414">Isoprene biosynthesis</keyword>
<keyword evidence="7 10" id="KW-0784">Thiamine biosynthesis</keyword>
<comment type="cofactor">
    <cofactor evidence="10">
        <name>thiamine diphosphate</name>
        <dbReference type="ChEBI" id="CHEBI:58937"/>
    </cofactor>
    <text evidence="10">Binds 1 thiamine pyrophosphate per subunit.</text>
</comment>
<organism evidence="12 13">
    <name type="scientific">Oryzomonas sagensis</name>
    <dbReference type="NCBI Taxonomy" id="2603857"/>
    <lineage>
        <taxon>Bacteria</taxon>
        <taxon>Pseudomonadati</taxon>
        <taxon>Thermodesulfobacteriota</taxon>
        <taxon>Desulfuromonadia</taxon>
        <taxon>Geobacterales</taxon>
        <taxon>Geobacteraceae</taxon>
        <taxon>Oryzomonas</taxon>
    </lineage>
</organism>
<dbReference type="InterPro" id="IPR005477">
    <property type="entry name" value="Dxylulose-5-P_synthase"/>
</dbReference>
<dbReference type="InterPro" id="IPR049557">
    <property type="entry name" value="Transketolase_CS"/>
</dbReference>
<dbReference type="Gene3D" id="3.40.50.920">
    <property type="match status" value="1"/>
</dbReference>
<feature type="binding site" evidence="10">
    <location>
        <position position="366"/>
    </location>
    <ligand>
        <name>thiamine diphosphate</name>
        <dbReference type="ChEBI" id="CHEBI:58937"/>
    </ligand>
</feature>
<comment type="similarity">
    <text evidence="2 10">Belongs to the transketolase family. DXPS subfamily.</text>
</comment>
<dbReference type="NCBIfam" id="NF003933">
    <property type="entry name" value="PRK05444.2-2"/>
    <property type="match status" value="1"/>
</dbReference>
<dbReference type="PANTHER" id="PTHR43322">
    <property type="entry name" value="1-D-DEOXYXYLULOSE 5-PHOSPHATE SYNTHASE-RELATED"/>
    <property type="match status" value="1"/>
</dbReference>
<dbReference type="InterPro" id="IPR009014">
    <property type="entry name" value="Transketo_C/PFOR_II"/>
</dbReference>
<feature type="binding site" evidence="10">
    <location>
        <begin position="146"/>
        <end position="147"/>
    </location>
    <ligand>
        <name>thiamine diphosphate</name>
        <dbReference type="ChEBI" id="CHEBI:58937"/>
    </ligand>
</feature>
<reference evidence="12 13" key="1">
    <citation type="journal article" date="2020" name="Microorganisms">
        <title>Description of Three Novel Members in the Family Geobacteraceae, Oryzomonas japonicum gen. nov., sp. nov., Oryzomonas sagensis sp. nov., and Oryzomonas ruber sp. nov.</title>
        <authorList>
            <person name="Xu Z."/>
            <person name="Masuda Y."/>
            <person name="Hayakawa C."/>
            <person name="Ushijima N."/>
            <person name="Kawano K."/>
            <person name="Shiratori Y."/>
            <person name="Senoo K."/>
            <person name="Itoh H."/>
        </authorList>
    </citation>
    <scope>NUCLEOTIDE SEQUENCE [LARGE SCALE GENOMIC DNA]</scope>
    <source>
        <strain evidence="12 13">Red100</strain>
    </source>
</reference>
<dbReference type="SUPFAM" id="SSF52922">
    <property type="entry name" value="TK C-terminal domain-like"/>
    <property type="match status" value="1"/>
</dbReference>
<protein>
    <recommendedName>
        <fullName evidence="10">1-deoxy-D-xylulose-5-phosphate synthase</fullName>
        <ecNumber evidence="10">2.2.1.7</ecNumber>
    </recommendedName>
    <alternativeName>
        <fullName evidence="10">1-deoxyxylulose-5-phosphate synthase</fullName>
        <shortName evidence="10">DXP synthase</shortName>
        <shortName evidence="10">DXPS</shortName>
    </alternativeName>
</protein>
<gene>
    <name evidence="10 12" type="primary">dxs</name>
    <name evidence="12" type="ORF">F6V30_13850</name>
</gene>
<feature type="domain" description="Transketolase-like pyrimidine-binding" evidence="11">
    <location>
        <begin position="315"/>
        <end position="479"/>
    </location>
</feature>
<dbReference type="NCBIfam" id="TIGR00204">
    <property type="entry name" value="dxs"/>
    <property type="match status" value="1"/>
</dbReference>
<evidence type="ECO:0000256" key="8">
    <source>
        <dbReference type="ARBA" id="ARBA00023052"/>
    </source>
</evidence>
<dbReference type="PROSITE" id="PS00802">
    <property type="entry name" value="TRANSKETOLASE_2"/>
    <property type="match status" value="1"/>
</dbReference>
<keyword evidence="6 10" id="KW-0460">Magnesium</keyword>
<sequence>MAILETINSPDDLKKLPLSQLPAVAAELRTMIIETCAKNGGHLAPSLGVVELTIALHRTFDSPADKIIWDVGHQAYAHKILTGRRERFPTLRTLNGITGFPKRAESPHDAFGVGHSSTSISAATGYAAARDLDERRNKVVAVIGDGSMTGGMAYEGINNAGALAKDLIVILNDNEMSIAENVGALSTFLSRTSSSEFVYRFKKNTEAFLKRMDVGKGVLHVARKLEESFKGLFTPGMMFEAFGFNYIGPIDGHDLPKLLETLEGIKKFHDPVLIHVLTKKGKGYKPAEDNPSLFHGVGPFEIETGKVLKGKGGAASYTAIFGNTLCKLAAEDERIVAITAAMPDGTGLSGFAKEYPERFFDMGIAEQHGVAFAAGLAASGLRPVFAVYSTFLQRAYDLVFHDVCLQNLPVTFAVDRAGVVGSDGPTHHGAFDLSYLRHLPNMTLMAPKDENELQHMLTTALHLGGPAAVRYPRGNGYGVPLEQTLAPLPVGRAELLREGGDGVLLALGTMVYPALEAAGQLEKEHGMALAVVNARFVKPLDEALILELARTHGRIVTLEENALQGGFGTAILELLEQHGLTGVPVLRLGYPDHYIPQGEQHELRAMVGLDCAGIVASVHAFISRP</sequence>
<dbReference type="PANTHER" id="PTHR43322:SF5">
    <property type="entry name" value="1-DEOXY-D-XYLULOSE-5-PHOSPHATE SYNTHASE, CHLOROPLASTIC"/>
    <property type="match status" value="1"/>
</dbReference>
<feature type="binding site" evidence="10">
    <location>
        <position position="284"/>
    </location>
    <ligand>
        <name>thiamine diphosphate</name>
        <dbReference type="ChEBI" id="CHEBI:58937"/>
    </ligand>
</feature>
<dbReference type="SMART" id="SM00861">
    <property type="entry name" value="Transket_pyr"/>
    <property type="match status" value="1"/>
</dbReference>
<dbReference type="RefSeq" id="WP_151157526.1">
    <property type="nucleotide sequence ID" value="NZ_VZRA01000003.1"/>
</dbReference>
<evidence type="ECO:0000313" key="13">
    <source>
        <dbReference type="Proteomes" id="UP000798046"/>
    </source>
</evidence>
<evidence type="ECO:0000256" key="6">
    <source>
        <dbReference type="ARBA" id="ARBA00022842"/>
    </source>
</evidence>
<dbReference type="SUPFAM" id="SSF52518">
    <property type="entry name" value="Thiamin diphosphate-binding fold (THDP-binding)"/>
    <property type="match status" value="2"/>
</dbReference>